<proteinExistence type="inferred from homology"/>
<feature type="binding site" evidence="20">
    <location>
        <position position="266"/>
    </location>
    <ligand>
        <name>Mg(2+)</name>
        <dbReference type="ChEBI" id="CHEBI:18420"/>
        <label>1</label>
    </ligand>
</feature>
<dbReference type="InterPro" id="IPR011127">
    <property type="entry name" value="Dala_Dala_lig_N"/>
</dbReference>
<keyword evidence="8 18" id="KW-0436">Ligase</keyword>
<feature type="active site" evidence="19">
    <location>
        <position position="159"/>
    </location>
</feature>
<evidence type="ECO:0000256" key="3">
    <source>
        <dbReference type="ARBA" id="ARBA00004496"/>
    </source>
</evidence>
<keyword evidence="9 20" id="KW-0479">Metal-binding</keyword>
<dbReference type="GO" id="GO:0071555">
    <property type="term" value="P:cell wall organization"/>
    <property type="evidence" value="ECO:0007669"/>
    <property type="project" value="UniProtKB-KW"/>
</dbReference>
<dbReference type="InterPro" id="IPR011761">
    <property type="entry name" value="ATP-grasp"/>
</dbReference>
<keyword evidence="13 18" id="KW-0133">Cell shape</keyword>
<comment type="function">
    <text evidence="2 18">Cell wall formation.</text>
</comment>
<evidence type="ECO:0000256" key="4">
    <source>
        <dbReference type="ARBA" id="ARBA00004752"/>
    </source>
</evidence>
<evidence type="ECO:0000256" key="8">
    <source>
        <dbReference type="ARBA" id="ARBA00022598"/>
    </source>
</evidence>
<evidence type="ECO:0000256" key="10">
    <source>
        <dbReference type="ARBA" id="ARBA00022741"/>
    </source>
</evidence>
<dbReference type="HAMAP" id="MF_00047">
    <property type="entry name" value="Dala_Dala_lig"/>
    <property type="match status" value="1"/>
</dbReference>
<dbReference type="PROSITE" id="PS00843">
    <property type="entry name" value="DALA_DALA_LIGASE_1"/>
    <property type="match status" value="1"/>
</dbReference>
<evidence type="ECO:0000259" key="22">
    <source>
        <dbReference type="PROSITE" id="PS50975"/>
    </source>
</evidence>
<dbReference type="RefSeq" id="WP_133737065.1">
    <property type="nucleotide sequence ID" value="NZ_SOAX01000007.1"/>
</dbReference>
<dbReference type="AlphaFoldDB" id="A0A4R7JL94"/>
<dbReference type="InterPro" id="IPR000291">
    <property type="entry name" value="D-Ala_lig_Van_CS"/>
</dbReference>
<dbReference type="InterPro" id="IPR005905">
    <property type="entry name" value="D_ala_D_ala"/>
</dbReference>
<dbReference type="NCBIfam" id="TIGR01205">
    <property type="entry name" value="D_ala_D_alaTIGR"/>
    <property type="match status" value="1"/>
</dbReference>
<evidence type="ECO:0000256" key="6">
    <source>
        <dbReference type="ARBA" id="ARBA00012216"/>
    </source>
</evidence>
<feature type="binding site" evidence="20">
    <location>
        <position position="281"/>
    </location>
    <ligand>
        <name>Mg(2+)</name>
        <dbReference type="ChEBI" id="CHEBI:18420"/>
        <label>2</label>
    </ligand>
</feature>
<dbReference type="PANTHER" id="PTHR23132:SF23">
    <property type="entry name" value="D-ALANINE--D-ALANINE LIGASE B"/>
    <property type="match status" value="1"/>
</dbReference>
<feature type="active site" evidence="19">
    <location>
        <position position="30"/>
    </location>
</feature>
<dbReference type="Pfam" id="PF07478">
    <property type="entry name" value="Dala_Dala_lig_C"/>
    <property type="match status" value="1"/>
</dbReference>
<evidence type="ECO:0000256" key="2">
    <source>
        <dbReference type="ARBA" id="ARBA00003921"/>
    </source>
</evidence>
<dbReference type="GO" id="GO:0046872">
    <property type="term" value="F:metal ion binding"/>
    <property type="evidence" value="ECO:0007669"/>
    <property type="project" value="UniProtKB-KW"/>
</dbReference>
<comment type="cofactor">
    <cofactor evidence="20">
        <name>Mg(2+)</name>
        <dbReference type="ChEBI" id="CHEBI:18420"/>
    </cofactor>
    <cofactor evidence="20">
        <name>Mn(2+)</name>
        <dbReference type="ChEBI" id="CHEBI:29035"/>
    </cofactor>
    <text evidence="20">Binds 2 magnesium or manganese ions per subunit.</text>
</comment>
<keyword evidence="10 21" id="KW-0547">Nucleotide-binding</keyword>
<keyword evidence="7 18" id="KW-0963">Cytoplasm</keyword>
<evidence type="ECO:0000256" key="1">
    <source>
        <dbReference type="ARBA" id="ARBA00001936"/>
    </source>
</evidence>
<evidence type="ECO:0000256" key="7">
    <source>
        <dbReference type="ARBA" id="ARBA00022490"/>
    </source>
</evidence>
<dbReference type="EMBL" id="SOAX01000007">
    <property type="protein sequence ID" value="TDT37877.1"/>
    <property type="molecule type" value="Genomic_DNA"/>
</dbReference>
<accession>A0A4R7JL94</accession>
<evidence type="ECO:0000256" key="17">
    <source>
        <dbReference type="ARBA" id="ARBA00047614"/>
    </source>
</evidence>
<evidence type="ECO:0000313" key="23">
    <source>
        <dbReference type="EMBL" id="TDT37877.1"/>
    </source>
</evidence>
<organism evidence="23 24">
    <name type="scientific">Halospina denitrificans</name>
    <dbReference type="NCBI Taxonomy" id="332522"/>
    <lineage>
        <taxon>Bacteria</taxon>
        <taxon>Pseudomonadati</taxon>
        <taxon>Pseudomonadota</taxon>
        <taxon>Gammaproteobacteria</taxon>
        <taxon>Halospina</taxon>
    </lineage>
</organism>
<comment type="caution">
    <text evidence="23">The sequence shown here is derived from an EMBL/GenBank/DDBJ whole genome shotgun (WGS) entry which is preliminary data.</text>
</comment>
<evidence type="ECO:0000256" key="19">
    <source>
        <dbReference type="PIRSR" id="PIRSR039102-1"/>
    </source>
</evidence>
<dbReference type="GO" id="GO:0008716">
    <property type="term" value="F:D-alanine-D-alanine ligase activity"/>
    <property type="evidence" value="ECO:0007669"/>
    <property type="project" value="UniProtKB-UniRule"/>
</dbReference>
<comment type="subcellular location">
    <subcellularLocation>
        <location evidence="3 18">Cytoplasm</location>
    </subcellularLocation>
</comment>
<dbReference type="NCBIfam" id="NF002378">
    <property type="entry name" value="PRK01372.1"/>
    <property type="match status" value="1"/>
</dbReference>
<keyword evidence="11 21" id="KW-0067">ATP-binding</keyword>
<dbReference type="Gene3D" id="3.40.50.20">
    <property type="match status" value="1"/>
</dbReference>
<evidence type="ECO:0000313" key="24">
    <source>
        <dbReference type="Proteomes" id="UP000295830"/>
    </source>
</evidence>
<dbReference type="InterPro" id="IPR013815">
    <property type="entry name" value="ATP_grasp_subdomain_1"/>
</dbReference>
<dbReference type="InterPro" id="IPR011095">
    <property type="entry name" value="Dala_Dala_lig_C"/>
</dbReference>
<comment type="similarity">
    <text evidence="5 18">Belongs to the D-alanine--D-alanine ligase family.</text>
</comment>
<evidence type="ECO:0000256" key="20">
    <source>
        <dbReference type="PIRSR" id="PIRSR039102-3"/>
    </source>
</evidence>
<dbReference type="UniPathway" id="UPA00219"/>
<evidence type="ECO:0000256" key="15">
    <source>
        <dbReference type="ARBA" id="ARBA00023211"/>
    </source>
</evidence>
<evidence type="ECO:0000256" key="5">
    <source>
        <dbReference type="ARBA" id="ARBA00010871"/>
    </source>
</evidence>
<evidence type="ECO:0000256" key="18">
    <source>
        <dbReference type="HAMAP-Rule" id="MF_00047"/>
    </source>
</evidence>
<sequence length="319" mass="34267">MNPDADYRVDASEARAFGRVAVLMGGDSAERPISLKSGAAVAEALQQAGVDAEAVDVQGKDLLRVAAENRYDRCFIALHGRGGEDGTAQAILDQAGIPYTGSGVLASALAMDKLRTKYVFAGAGLPTPAFRMMTDASQAEAIIASLRAPLGVKPAREGSSIGIYKVADEAELRDAYHKACEHDPLVLVEEWVSGGEYTVSVLGDDTLPVIGLSTEHTFYDFEAKYLSDDTNYLLPSGLSSEEEDYLKALSLDAFRVLDARHWGRVDIMQDADGHFWLLEVNTIPGMTDHSLVPMAAKAVGIGFQELSVRILRESLEVAS</sequence>
<keyword evidence="14 18" id="KW-0573">Peptidoglycan synthesis</keyword>
<dbReference type="InterPro" id="IPR016185">
    <property type="entry name" value="PreATP-grasp_dom_sf"/>
</dbReference>
<dbReference type="PIRSF" id="PIRSF039102">
    <property type="entry name" value="Ddl/VanB"/>
    <property type="match status" value="1"/>
</dbReference>
<evidence type="ECO:0000256" key="16">
    <source>
        <dbReference type="ARBA" id="ARBA00023316"/>
    </source>
</evidence>
<comment type="cofactor">
    <cofactor evidence="1">
        <name>Mn(2+)</name>
        <dbReference type="ChEBI" id="CHEBI:29035"/>
    </cofactor>
</comment>
<feature type="binding site" evidence="20">
    <location>
        <position position="279"/>
    </location>
    <ligand>
        <name>Mg(2+)</name>
        <dbReference type="ChEBI" id="CHEBI:18420"/>
        <label>1</label>
    </ligand>
</feature>
<gene>
    <name evidence="18" type="primary">ddl</name>
    <name evidence="23" type="ORF">DES49_2840</name>
</gene>
<evidence type="ECO:0000256" key="11">
    <source>
        <dbReference type="ARBA" id="ARBA00022840"/>
    </source>
</evidence>
<comment type="catalytic activity">
    <reaction evidence="17 18">
        <text>2 D-alanine + ATP = D-alanyl-D-alanine + ADP + phosphate + H(+)</text>
        <dbReference type="Rhea" id="RHEA:11224"/>
        <dbReference type="ChEBI" id="CHEBI:15378"/>
        <dbReference type="ChEBI" id="CHEBI:30616"/>
        <dbReference type="ChEBI" id="CHEBI:43474"/>
        <dbReference type="ChEBI" id="CHEBI:57416"/>
        <dbReference type="ChEBI" id="CHEBI:57822"/>
        <dbReference type="ChEBI" id="CHEBI:456216"/>
        <dbReference type="EC" id="6.3.2.4"/>
    </reaction>
</comment>
<keyword evidence="15 20" id="KW-0464">Manganese</keyword>
<evidence type="ECO:0000256" key="13">
    <source>
        <dbReference type="ARBA" id="ARBA00022960"/>
    </source>
</evidence>
<dbReference type="GO" id="GO:0009252">
    <property type="term" value="P:peptidoglycan biosynthetic process"/>
    <property type="evidence" value="ECO:0007669"/>
    <property type="project" value="UniProtKB-UniRule"/>
</dbReference>
<reference evidence="23 24" key="1">
    <citation type="submission" date="2019-03" db="EMBL/GenBank/DDBJ databases">
        <title>Genomic Encyclopedia of Type Strains, Phase IV (KMG-IV): sequencing the most valuable type-strain genomes for metagenomic binning, comparative biology and taxonomic classification.</title>
        <authorList>
            <person name="Goeker M."/>
        </authorList>
    </citation>
    <scope>NUCLEOTIDE SEQUENCE [LARGE SCALE GENOMIC DNA]</scope>
    <source>
        <strain evidence="23 24">DSM 15505</strain>
    </source>
</reference>
<dbReference type="GO" id="GO:0005829">
    <property type="term" value="C:cytosol"/>
    <property type="evidence" value="ECO:0007669"/>
    <property type="project" value="TreeGrafter"/>
</dbReference>
<dbReference type="FunFam" id="3.30.470.20:FF:000008">
    <property type="entry name" value="D-alanine--D-alanine ligase"/>
    <property type="match status" value="1"/>
</dbReference>
<dbReference type="Proteomes" id="UP000295830">
    <property type="component" value="Unassembled WGS sequence"/>
</dbReference>
<keyword evidence="12 20" id="KW-0460">Magnesium</keyword>
<dbReference type="SUPFAM" id="SSF52440">
    <property type="entry name" value="PreATP-grasp domain"/>
    <property type="match status" value="1"/>
</dbReference>
<keyword evidence="24" id="KW-1185">Reference proteome</keyword>
<evidence type="ECO:0000256" key="12">
    <source>
        <dbReference type="ARBA" id="ARBA00022842"/>
    </source>
</evidence>
<name>A0A4R7JL94_9GAMM</name>
<keyword evidence="16 18" id="KW-0961">Cell wall biogenesis/degradation</keyword>
<dbReference type="GO" id="GO:0005524">
    <property type="term" value="F:ATP binding"/>
    <property type="evidence" value="ECO:0007669"/>
    <property type="project" value="UniProtKB-UniRule"/>
</dbReference>
<dbReference type="Gene3D" id="3.30.470.20">
    <property type="entry name" value="ATP-grasp fold, B domain"/>
    <property type="match status" value="1"/>
</dbReference>
<evidence type="ECO:0000256" key="21">
    <source>
        <dbReference type="PROSITE-ProRule" id="PRU00409"/>
    </source>
</evidence>
<evidence type="ECO:0000256" key="14">
    <source>
        <dbReference type="ARBA" id="ARBA00022984"/>
    </source>
</evidence>
<feature type="active site" evidence="19">
    <location>
        <position position="290"/>
    </location>
</feature>
<dbReference type="PROSITE" id="PS00844">
    <property type="entry name" value="DALA_DALA_LIGASE_2"/>
    <property type="match status" value="1"/>
</dbReference>
<dbReference type="Gene3D" id="3.30.1490.20">
    <property type="entry name" value="ATP-grasp fold, A domain"/>
    <property type="match status" value="1"/>
</dbReference>
<dbReference type="PANTHER" id="PTHR23132">
    <property type="entry name" value="D-ALANINE--D-ALANINE LIGASE"/>
    <property type="match status" value="1"/>
</dbReference>
<dbReference type="Pfam" id="PF01820">
    <property type="entry name" value="Dala_Dala_lig_N"/>
    <property type="match status" value="1"/>
</dbReference>
<dbReference type="OrthoDB" id="9813261at2"/>
<evidence type="ECO:0000256" key="9">
    <source>
        <dbReference type="ARBA" id="ARBA00022723"/>
    </source>
</evidence>
<comment type="pathway">
    <text evidence="4 18">Cell wall biogenesis; peptidoglycan biosynthesis.</text>
</comment>
<protein>
    <recommendedName>
        <fullName evidence="6 18">D-alanine--D-alanine ligase</fullName>
        <ecNumber evidence="6 18">6.3.2.4</ecNumber>
    </recommendedName>
    <alternativeName>
        <fullName evidence="18">D-Ala-D-Ala ligase</fullName>
    </alternativeName>
    <alternativeName>
        <fullName evidence="18">D-alanylalanine synthetase</fullName>
    </alternativeName>
</protein>
<dbReference type="PROSITE" id="PS50975">
    <property type="entry name" value="ATP_GRASP"/>
    <property type="match status" value="1"/>
</dbReference>
<dbReference type="GO" id="GO:0008360">
    <property type="term" value="P:regulation of cell shape"/>
    <property type="evidence" value="ECO:0007669"/>
    <property type="project" value="UniProtKB-KW"/>
</dbReference>
<feature type="binding site" evidence="20">
    <location>
        <position position="279"/>
    </location>
    <ligand>
        <name>Mg(2+)</name>
        <dbReference type="ChEBI" id="CHEBI:18420"/>
        <label>2</label>
    </ligand>
</feature>
<feature type="domain" description="ATP-grasp" evidence="22">
    <location>
        <begin position="117"/>
        <end position="312"/>
    </location>
</feature>
<dbReference type="EC" id="6.3.2.4" evidence="6 18"/>
<dbReference type="SUPFAM" id="SSF56059">
    <property type="entry name" value="Glutathione synthetase ATP-binding domain-like"/>
    <property type="match status" value="1"/>
</dbReference>